<dbReference type="RefSeq" id="WP_135349163.1">
    <property type="nucleotide sequence ID" value="NZ_SRJD01000015.1"/>
</dbReference>
<evidence type="ECO:0000256" key="2">
    <source>
        <dbReference type="ARBA" id="ARBA00010447"/>
    </source>
</evidence>
<sequence length="407" mass="44984">MLDIQSIRQDFPILNQEVNGHPLVYLDNAATSQKPQSVIDTLVEYYQKYNSNVHRGVHTLGTIATDRYEEARDKIRRFINAKSTKEIIYTRGTTDSLNTIAYGYGRANLSEGDEIVITPMEHHANLIPWQQVAQATGAVLNYFPMQPDGTLTLEDVRKTITDRTKIVSCTEVSNVLGTVNPIRQIADIAHEKGAIMVVDGAQSTPHMPVDVQALDADFFAFSGHKMLGPTGIGVLYGKQKFLEAMEPVQTGGEMIDEVGFQSATWAELPWKLEAGTPHIAGAIGLGAAVDYLENVGMEEIRQREIELTDLAYDIISGIEGVTVYGPQKRAGMVAFNIDGIHPHDVSTSLDAEGIAVRAGHHCAQPLMRWLKCESTVRASFYFYNSPEEIETLAKGIKETKEFFGHVF</sequence>
<dbReference type="Gene3D" id="3.40.640.10">
    <property type="entry name" value="Type I PLP-dependent aspartate aminotransferase-like (Major domain)"/>
    <property type="match status" value="1"/>
</dbReference>
<dbReference type="InterPro" id="IPR016454">
    <property type="entry name" value="Cysteine_dSase"/>
</dbReference>
<dbReference type="NCBIfam" id="TIGR01979">
    <property type="entry name" value="sufS"/>
    <property type="match status" value="1"/>
</dbReference>
<dbReference type="Proteomes" id="UP000298347">
    <property type="component" value="Unassembled WGS sequence"/>
</dbReference>
<dbReference type="OrthoDB" id="9804366at2"/>
<dbReference type="PANTHER" id="PTHR43586:SF8">
    <property type="entry name" value="CYSTEINE DESULFURASE 1, CHLOROPLASTIC"/>
    <property type="match status" value="1"/>
</dbReference>
<comment type="cofactor">
    <cofactor evidence="1">
        <name>pyridoxal 5'-phosphate</name>
        <dbReference type="ChEBI" id="CHEBI:597326"/>
    </cofactor>
</comment>
<dbReference type="InterPro" id="IPR015422">
    <property type="entry name" value="PyrdxlP-dep_Trfase_small"/>
</dbReference>
<comment type="similarity">
    <text evidence="2">Belongs to the class-V pyridoxal-phosphate-dependent aminotransferase family. Csd subfamily.</text>
</comment>
<evidence type="ECO:0000256" key="3">
    <source>
        <dbReference type="ARBA" id="ARBA00012239"/>
    </source>
</evidence>
<comment type="catalytic activity">
    <reaction evidence="6">
        <text>(sulfur carrier)-H + L-cysteine = (sulfur carrier)-SH + L-alanine</text>
        <dbReference type="Rhea" id="RHEA:43892"/>
        <dbReference type="Rhea" id="RHEA-COMP:14737"/>
        <dbReference type="Rhea" id="RHEA-COMP:14739"/>
        <dbReference type="ChEBI" id="CHEBI:29917"/>
        <dbReference type="ChEBI" id="CHEBI:35235"/>
        <dbReference type="ChEBI" id="CHEBI:57972"/>
        <dbReference type="ChEBI" id="CHEBI:64428"/>
        <dbReference type="EC" id="2.8.1.7"/>
    </reaction>
</comment>
<evidence type="ECO:0000256" key="5">
    <source>
        <dbReference type="ARBA" id="ARBA00022898"/>
    </source>
</evidence>
<evidence type="ECO:0000256" key="1">
    <source>
        <dbReference type="ARBA" id="ARBA00001933"/>
    </source>
</evidence>
<evidence type="ECO:0000259" key="7">
    <source>
        <dbReference type="Pfam" id="PF00266"/>
    </source>
</evidence>
<gene>
    <name evidence="8" type="ORF">E4665_12690</name>
</gene>
<dbReference type="EC" id="2.8.1.7" evidence="3"/>
<dbReference type="InterPro" id="IPR015421">
    <property type="entry name" value="PyrdxlP-dep_Trfase_major"/>
</dbReference>
<accession>A0A4Z0GK69</accession>
<evidence type="ECO:0000256" key="4">
    <source>
        <dbReference type="ARBA" id="ARBA00022679"/>
    </source>
</evidence>
<dbReference type="GO" id="GO:0030170">
    <property type="term" value="F:pyridoxal phosphate binding"/>
    <property type="evidence" value="ECO:0007669"/>
    <property type="project" value="InterPro"/>
</dbReference>
<protein>
    <recommendedName>
        <fullName evidence="3">cysteine desulfurase</fullName>
        <ecNumber evidence="3">2.8.1.7</ecNumber>
    </recommendedName>
</protein>
<proteinExistence type="inferred from homology"/>
<dbReference type="GO" id="GO:0031071">
    <property type="term" value="F:cysteine desulfurase activity"/>
    <property type="evidence" value="ECO:0007669"/>
    <property type="project" value="UniProtKB-EC"/>
</dbReference>
<dbReference type="Pfam" id="PF00266">
    <property type="entry name" value="Aminotran_5"/>
    <property type="match status" value="1"/>
</dbReference>
<dbReference type="PIRSF" id="PIRSF005572">
    <property type="entry name" value="NifS"/>
    <property type="match status" value="1"/>
</dbReference>
<dbReference type="CDD" id="cd06453">
    <property type="entry name" value="SufS_like"/>
    <property type="match status" value="1"/>
</dbReference>
<dbReference type="SUPFAM" id="SSF53383">
    <property type="entry name" value="PLP-dependent transferases"/>
    <property type="match status" value="1"/>
</dbReference>
<dbReference type="Gene3D" id="3.90.1150.10">
    <property type="entry name" value="Aspartate Aminotransferase, domain 1"/>
    <property type="match status" value="1"/>
</dbReference>
<evidence type="ECO:0000313" key="9">
    <source>
        <dbReference type="Proteomes" id="UP000298347"/>
    </source>
</evidence>
<organism evidence="8 9">
    <name type="scientific">Sporolactobacillus shoreae</name>
    <dbReference type="NCBI Taxonomy" id="1465501"/>
    <lineage>
        <taxon>Bacteria</taxon>
        <taxon>Bacillati</taxon>
        <taxon>Bacillota</taxon>
        <taxon>Bacilli</taxon>
        <taxon>Bacillales</taxon>
        <taxon>Sporolactobacillaceae</taxon>
        <taxon>Sporolactobacillus</taxon>
    </lineage>
</organism>
<dbReference type="AlphaFoldDB" id="A0A4Z0GK69"/>
<dbReference type="GO" id="GO:0006534">
    <property type="term" value="P:cysteine metabolic process"/>
    <property type="evidence" value="ECO:0007669"/>
    <property type="project" value="InterPro"/>
</dbReference>
<dbReference type="InterPro" id="IPR000192">
    <property type="entry name" value="Aminotrans_V_dom"/>
</dbReference>
<dbReference type="PANTHER" id="PTHR43586">
    <property type="entry name" value="CYSTEINE DESULFURASE"/>
    <property type="match status" value="1"/>
</dbReference>
<dbReference type="InterPro" id="IPR010970">
    <property type="entry name" value="Cys_dSase_SufS"/>
</dbReference>
<keyword evidence="5" id="KW-0663">Pyridoxal phosphate</keyword>
<feature type="domain" description="Aminotransferase class V" evidence="7">
    <location>
        <begin position="24"/>
        <end position="392"/>
    </location>
</feature>
<keyword evidence="9" id="KW-1185">Reference proteome</keyword>
<evidence type="ECO:0000313" key="8">
    <source>
        <dbReference type="EMBL" id="TGA97248.1"/>
    </source>
</evidence>
<comment type="caution">
    <text evidence="8">The sequence shown here is derived from an EMBL/GenBank/DDBJ whole genome shotgun (WGS) entry which is preliminary data.</text>
</comment>
<keyword evidence="4" id="KW-0808">Transferase</keyword>
<reference evidence="8 9" key="1">
    <citation type="journal article" date="2015" name="Int. J. Syst. Evol. Microbiol.">
        <title>Sporolactobacillus shoreae sp. nov. and Sporolactobacillus spathodeae sp. nov., two spore-forming lactic acid bacteria isolated from tree barks in Thailand.</title>
        <authorList>
            <person name="Thamacharoensuk T."/>
            <person name="Kitahara M."/>
            <person name="Ohkuma M."/>
            <person name="Thongchul N."/>
            <person name="Tanasupawat S."/>
        </authorList>
    </citation>
    <scope>NUCLEOTIDE SEQUENCE [LARGE SCALE GENOMIC DNA]</scope>
    <source>
        <strain evidence="8 9">BK92</strain>
    </source>
</reference>
<dbReference type="EMBL" id="SRJD01000015">
    <property type="protein sequence ID" value="TGA97248.1"/>
    <property type="molecule type" value="Genomic_DNA"/>
</dbReference>
<dbReference type="InterPro" id="IPR015424">
    <property type="entry name" value="PyrdxlP-dep_Trfase"/>
</dbReference>
<name>A0A4Z0GK69_9BACL</name>
<evidence type="ECO:0000256" key="6">
    <source>
        <dbReference type="ARBA" id="ARBA00050776"/>
    </source>
</evidence>